<sequence>MPHYNDNYQHDSATALYDLINSLDNSSKQLIEYNMNISQTCPCKKRCYAGNNIHSLELQIGWLSHMNNIPFNMLLERWMRHASANCNECKQDKIIQNEVTIPPQQRYLILEINRFNVQNNGANITQYENNITYLNEESQQFFKHNWKLIAATEYKGYVRNGHYVYWKKLEKSWAVVDDNKVSIYDKLNEGLRGYRYFIFEKL</sequence>
<evidence type="ECO:0000259" key="1">
    <source>
        <dbReference type="PROSITE" id="PS50235"/>
    </source>
</evidence>
<dbReference type="GO" id="GO:0004843">
    <property type="term" value="F:cysteine-type deubiquitinase activity"/>
    <property type="evidence" value="ECO:0007669"/>
    <property type="project" value="InterPro"/>
</dbReference>
<reference evidence="3" key="1">
    <citation type="submission" date="2022-11" db="UniProtKB">
        <authorList>
            <consortium name="WormBaseParasite"/>
        </authorList>
    </citation>
    <scope>IDENTIFICATION</scope>
</reference>
<dbReference type="Gene3D" id="3.90.70.10">
    <property type="entry name" value="Cysteine proteinases"/>
    <property type="match status" value="1"/>
</dbReference>
<proteinExistence type="predicted"/>
<dbReference type="Pfam" id="PF00443">
    <property type="entry name" value="UCH"/>
    <property type="match status" value="1"/>
</dbReference>
<dbReference type="Proteomes" id="UP000887577">
    <property type="component" value="Unplaced"/>
</dbReference>
<evidence type="ECO:0000313" key="3">
    <source>
        <dbReference type="WBParaSite" id="PSU_v2.g5061.t1"/>
    </source>
</evidence>
<dbReference type="GO" id="GO:0016579">
    <property type="term" value="P:protein deubiquitination"/>
    <property type="evidence" value="ECO:0007669"/>
    <property type="project" value="InterPro"/>
</dbReference>
<protein>
    <submittedName>
        <fullName evidence="3">USP domain-containing protein</fullName>
    </submittedName>
</protein>
<dbReference type="AlphaFoldDB" id="A0A914YY85"/>
<dbReference type="InterPro" id="IPR038765">
    <property type="entry name" value="Papain-like_cys_pep_sf"/>
</dbReference>
<accession>A0A914YY85</accession>
<feature type="domain" description="USP" evidence="1">
    <location>
        <begin position="1"/>
        <end position="202"/>
    </location>
</feature>
<evidence type="ECO:0000313" key="2">
    <source>
        <dbReference type="Proteomes" id="UP000887577"/>
    </source>
</evidence>
<dbReference type="SUPFAM" id="SSF54001">
    <property type="entry name" value="Cysteine proteinases"/>
    <property type="match status" value="1"/>
</dbReference>
<dbReference type="InterPro" id="IPR001394">
    <property type="entry name" value="Peptidase_C19_UCH"/>
</dbReference>
<keyword evidence="2" id="KW-1185">Reference proteome</keyword>
<dbReference type="WBParaSite" id="PSU_v2.g5061.t1">
    <property type="protein sequence ID" value="PSU_v2.g5061.t1"/>
    <property type="gene ID" value="PSU_v2.g5061"/>
</dbReference>
<name>A0A914YY85_9BILA</name>
<dbReference type="InterPro" id="IPR028889">
    <property type="entry name" value="USP"/>
</dbReference>
<dbReference type="PROSITE" id="PS50235">
    <property type="entry name" value="USP_3"/>
    <property type="match status" value="1"/>
</dbReference>
<organism evidence="2 3">
    <name type="scientific">Panagrolaimus superbus</name>
    <dbReference type="NCBI Taxonomy" id="310955"/>
    <lineage>
        <taxon>Eukaryota</taxon>
        <taxon>Metazoa</taxon>
        <taxon>Ecdysozoa</taxon>
        <taxon>Nematoda</taxon>
        <taxon>Chromadorea</taxon>
        <taxon>Rhabditida</taxon>
        <taxon>Tylenchina</taxon>
        <taxon>Panagrolaimomorpha</taxon>
        <taxon>Panagrolaimoidea</taxon>
        <taxon>Panagrolaimidae</taxon>
        <taxon>Panagrolaimus</taxon>
    </lineage>
</organism>